<evidence type="ECO:0000256" key="1">
    <source>
        <dbReference type="SAM" id="MobiDB-lite"/>
    </source>
</evidence>
<evidence type="ECO:0000313" key="3">
    <source>
        <dbReference type="Proteomes" id="UP000198916"/>
    </source>
</evidence>
<evidence type="ECO:0008006" key="4">
    <source>
        <dbReference type="Google" id="ProtNLM"/>
    </source>
</evidence>
<organism evidence="2 3">
    <name type="scientific">Parapedobacter koreensis</name>
    <dbReference type="NCBI Taxonomy" id="332977"/>
    <lineage>
        <taxon>Bacteria</taxon>
        <taxon>Pseudomonadati</taxon>
        <taxon>Bacteroidota</taxon>
        <taxon>Sphingobacteriia</taxon>
        <taxon>Sphingobacteriales</taxon>
        <taxon>Sphingobacteriaceae</taxon>
        <taxon>Parapedobacter</taxon>
    </lineage>
</organism>
<evidence type="ECO:0000313" key="2">
    <source>
        <dbReference type="EMBL" id="SEK41345.1"/>
    </source>
</evidence>
<dbReference type="RefSeq" id="WP_143053785.1">
    <property type="nucleotide sequence ID" value="NZ_FNZR01000001.1"/>
</dbReference>
<reference evidence="3" key="1">
    <citation type="submission" date="2016-10" db="EMBL/GenBank/DDBJ databases">
        <authorList>
            <person name="Varghese N."/>
            <person name="Submissions S."/>
        </authorList>
    </citation>
    <scope>NUCLEOTIDE SEQUENCE [LARGE SCALE GENOMIC DNA]</scope>
    <source>
        <strain evidence="3">Jip14</strain>
    </source>
</reference>
<feature type="compositionally biased region" description="Basic residues" evidence="1">
    <location>
        <begin position="31"/>
        <end position="48"/>
    </location>
</feature>
<protein>
    <recommendedName>
        <fullName evidence="4">Thiol-disulfide isomerase or thioredoxin</fullName>
    </recommendedName>
</protein>
<dbReference type="Gene3D" id="3.40.30.10">
    <property type="entry name" value="Glutaredoxin"/>
    <property type="match status" value="1"/>
</dbReference>
<dbReference type="STRING" id="332977.SAMN05421740_101798"/>
<name>A0A1H7GZN2_9SPHI</name>
<proteinExistence type="predicted"/>
<dbReference type="AlphaFoldDB" id="A0A1H7GZN2"/>
<sequence>MKQILRIGEYYALTHRLSAYWRNQQSEIFRKQKRKISSRRQPRRKLRGGRPSPATHKEKLCVQTHAKAPALPGPGLAIGVLALLLLAINISVCAKHEAHKDTITPLQIGDTIPESLWHLPLQVVNHPEGKDTITLSDYRDQKLLILEFWGLSCSGCIQSINKLDTIKDAFDDGQLALLPIHVLPYPFDEAKMLDYVGRAAERNRWSVPSVVKDTTLYGLFSRYLPDWGDVWIMDGRLLAVPTHGYISRETIAAVLGGRFVNFRNRRNAPAIDPYRPLLANGNGEGKVLYRSGHGTVTGYIPHHYPMYLTLEYRADSTYLYTWNRTLPDLLYEAYSPAIMQHLTAQTGIIWATTAMEGRLNYEEDTTVATFERVATREAWNTANLYGYQLRVPGRLTEEEARGMMRRDMEAFAEAHPGIRLSVEAAAPHTYAVLRKLGGGQMTGQVLETTADTTYTDHDAEMYRFIGYPKETLIHNISGALRQNPGINLTITQVVDSTGIPDNSRCRFEFPKSFRDGTADLAAIRNTLERHGLYLTIERANVPVLVVRSTDRRDTIHSIH</sequence>
<feature type="region of interest" description="Disordered" evidence="1">
    <location>
        <begin position="31"/>
        <end position="57"/>
    </location>
</feature>
<keyword evidence="3" id="KW-1185">Reference proteome</keyword>
<dbReference type="OrthoDB" id="1118217at2"/>
<dbReference type="Proteomes" id="UP000198916">
    <property type="component" value="Unassembled WGS sequence"/>
</dbReference>
<accession>A0A1H7GZN2</accession>
<dbReference type="SUPFAM" id="SSF52833">
    <property type="entry name" value="Thioredoxin-like"/>
    <property type="match status" value="1"/>
</dbReference>
<dbReference type="InterPro" id="IPR036249">
    <property type="entry name" value="Thioredoxin-like_sf"/>
</dbReference>
<gene>
    <name evidence="2" type="ORF">SAMN05421740_101798</name>
</gene>
<dbReference type="EMBL" id="FNZR01000001">
    <property type="protein sequence ID" value="SEK41345.1"/>
    <property type="molecule type" value="Genomic_DNA"/>
</dbReference>